<dbReference type="PROSITE" id="PS51257">
    <property type="entry name" value="PROKAR_LIPOPROTEIN"/>
    <property type="match status" value="1"/>
</dbReference>
<dbReference type="AlphaFoldDB" id="A0A095VNF6"/>
<evidence type="ECO:0000313" key="2">
    <source>
        <dbReference type="Proteomes" id="UP000029640"/>
    </source>
</evidence>
<sequence>MGLVTLKSFLSHSSSLLSTAACATLLHQFRRVAGHGPAKQKKSREWSS</sequence>
<proteinExistence type="predicted"/>
<reference evidence="1 2" key="1">
    <citation type="journal article" date="2014" name="Genome Announc.">
        <title>Genome Sequence of Gammaproteobacterial Pseudohaliea rubra Type Strain DSM 19751, Isolated from Coastal Seawater of the Mediterranean Sea.</title>
        <authorList>
            <person name="Spring S."/>
            <person name="Fiebig A."/>
            <person name="Riedel T."/>
            <person name="Goker M."/>
            <person name="Klenk H.P."/>
        </authorList>
    </citation>
    <scope>NUCLEOTIDE SEQUENCE [LARGE SCALE GENOMIC DNA]</scope>
    <source>
        <strain evidence="1 2">DSM 19751</strain>
    </source>
</reference>
<keyword evidence="2" id="KW-1185">Reference proteome</keyword>
<protein>
    <submittedName>
        <fullName evidence="1">Uncharacterized protein</fullName>
    </submittedName>
</protein>
<gene>
    <name evidence="1" type="ORF">HRUBRA_02456</name>
</gene>
<comment type="caution">
    <text evidence="1">The sequence shown here is derived from an EMBL/GenBank/DDBJ whole genome shotgun (WGS) entry which is preliminary data.</text>
</comment>
<dbReference type="EMBL" id="AUVB01000079">
    <property type="protein sequence ID" value="KGE02920.1"/>
    <property type="molecule type" value="Genomic_DNA"/>
</dbReference>
<dbReference type="Proteomes" id="UP000029640">
    <property type="component" value="Unassembled WGS sequence"/>
</dbReference>
<name>A0A095VNF6_9GAMM</name>
<evidence type="ECO:0000313" key="1">
    <source>
        <dbReference type="EMBL" id="KGE02920.1"/>
    </source>
</evidence>
<dbReference type="HOGENOM" id="CLU_3153506_0_0_6"/>
<organism evidence="1 2">
    <name type="scientific">Pseudohaliea rubra DSM 19751</name>
    <dbReference type="NCBI Taxonomy" id="1265313"/>
    <lineage>
        <taxon>Bacteria</taxon>
        <taxon>Pseudomonadati</taxon>
        <taxon>Pseudomonadota</taxon>
        <taxon>Gammaproteobacteria</taxon>
        <taxon>Cellvibrionales</taxon>
        <taxon>Halieaceae</taxon>
        <taxon>Pseudohaliea</taxon>
    </lineage>
</organism>
<accession>A0A095VNF6</accession>